<dbReference type="SUPFAM" id="SSF46894">
    <property type="entry name" value="C-terminal effector domain of the bipartite response regulators"/>
    <property type="match status" value="1"/>
</dbReference>
<dbReference type="PRINTS" id="PR00038">
    <property type="entry name" value="HTHLUXR"/>
</dbReference>
<dbReference type="eggNOG" id="COG2197">
    <property type="taxonomic scope" value="Bacteria"/>
</dbReference>
<dbReference type="InterPro" id="IPR051015">
    <property type="entry name" value="EvgA-like"/>
</dbReference>
<dbReference type="InterPro" id="IPR011006">
    <property type="entry name" value="CheY-like_superfamily"/>
</dbReference>
<dbReference type="STRING" id="1082933.A6B35_00160"/>
<gene>
    <name evidence="2" type="ORF">MEA186_24302</name>
</gene>
<dbReference type="CDD" id="cd06170">
    <property type="entry name" value="LuxR_C_like"/>
    <property type="match status" value="1"/>
</dbReference>
<evidence type="ECO:0000259" key="1">
    <source>
        <dbReference type="PROSITE" id="PS50043"/>
    </source>
</evidence>
<dbReference type="KEGG" id="mamo:A6B35_00160"/>
<dbReference type="PANTHER" id="PTHR45566:SF1">
    <property type="entry name" value="HTH-TYPE TRANSCRIPTIONAL REGULATOR YHJB-RELATED"/>
    <property type="match status" value="1"/>
</dbReference>
<dbReference type="Proteomes" id="UP000002949">
    <property type="component" value="Unassembled WGS sequence"/>
</dbReference>
<dbReference type="PATRIC" id="fig|1082933.3.peg.4720"/>
<accession>G6YFV6</accession>
<evidence type="ECO:0000313" key="3">
    <source>
        <dbReference type="Proteomes" id="UP000002949"/>
    </source>
</evidence>
<name>G6YFV6_9HYPH</name>
<protein>
    <submittedName>
        <fullName evidence="2">Two component LuxR family transcriptional regulator</fullName>
    </submittedName>
</protein>
<dbReference type="PROSITE" id="PS00622">
    <property type="entry name" value="HTH_LUXR_1"/>
    <property type="match status" value="1"/>
</dbReference>
<dbReference type="PANTHER" id="PTHR45566">
    <property type="entry name" value="HTH-TYPE TRANSCRIPTIONAL REGULATOR YHJB-RELATED"/>
    <property type="match status" value="1"/>
</dbReference>
<dbReference type="Gene3D" id="3.40.50.2300">
    <property type="match status" value="1"/>
</dbReference>
<dbReference type="Pfam" id="PF00196">
    <property type="entry name" value="GerE"/>
    <property type="match status" value="1"/>
</dbReference>
<dbReference type="PROSITE" id="PS50043">
    <property type="entry name" value="HTH_LUXR_2"/>
    <property type="match status" value="1"/>
</dbReference>
<dbReference type="RefSeq" id="WP_006204575.1">
    <property type="nucleotide sequence ID" value="NZ_AGSN01000166.1"/>
</dbReference>
<dbReference type="InterPro" id="IPR016032">
    <property type="entry name" value="Sig_transdc_resp-reg_C-effctor"/>
</dbReference>
<organism evidence="2 3">
    <name type="scientific">Mesorhizobium amorphae CCNWGS0123</name>
    <dbReference type="NCBI Taxonomy" id="1082933"/>
    <lineage>
        <taxon>Bacteria</taxon>
        <taxon>Pseudomonadati</taxon>
        <taxon>Pseudomonadota</taxon>
        <taxon>Alphaproteobacteria</taxon>
        <taxon>Hyphomicrobiales</taxon>
        <taxon>Phyllobacteriaceae</taxon>
        <taxon>Mesorhizobium</taxon>
    </lineage>
</organism>
<reference evidence="2 3" key="1">
    <citation type="journal article" date="2012" name="J. Bacteriol.">
        <title>Draft Genome Sequence of Plant Growth-Promoting Rhizobium Mesorhizobium amorphae, Isolated from Zinc-Lead Mine Tailings.</title>
        <authorList>
            <person name="Hao X."/>
            <person name="Lin Y."/>
            <person name="Johnstone L."/>
            <person name="Baltrus D.A."/>
            <person name="Miller S.J."/>
            <person name="Wei G."/>
            <person name="Rensing C."/>
        </authorList>
    </citation>
    <scope>NUCLEOTIDE SEQUENCE [LARGE SCALE GENOMIC DNA]</scope>
    <source>
        <strain evidence="2 3">CCNWGS0123</strain>
    </source>
</reference>
<feature type="domain" description="HTH luxR-type" evidence="1">
    <location>
        <begin position="190"/>
        <end position="255"/>
    </location>
</feature>
<dbReference type="AlphaFoldDB" id="G6YFV6"/>
<dbReference type="SUPFAM" id="SSF52172">
    <property type="entry name" value="CheY-like"/>
    <property type="match status" value="1"/>
</dbReference>
<dbReference type="InterPro" id="IPR000792">
    <property type="entry name" value="Tscrpt_reg_LuxR_C"/>
</dbReference>
<evidence type="ECO:0000313" key="2">
    <source>
        <dbReference type="EMBL" id="EHH09381.1"/>
    </source>
</evidence>
<sequence length="256" mass="27190">MVYSQNPDFSNGATGVAIHNGHNGHLADSSGVGKIRLEGGHPNEGLVVIIDKRALERECLARGLVEHNPSLRVSAVGSLDEFHNIADAAEPSAFLVLLGAKRVTDQSVRAELLHFVSEVGAVPVIVVADSDEPGEILAALESGARGYIPTSVTVKVAAEATGLARAGGIFVPASCVLALREIIHATASSARPLTGMFTTREAAVVEALRKGKANKIIAYELNLCESTVKVHIRNIMKKLKATNRTEVAYKLREMML</sequence>
<dbReference type="GO" id="GO:0003677">
    <property type="term" value="F:DNA binding"/>
    <property type="evidence" value="ECO:0007669"/>
    <property type="project" value="InterPro"/>
</dbReference>
<dbReference type="OrthoDB" id="7272316at2"/>
<dbReference type="SMART" id="SM00421">
    <property type="entry name" value="HTH_LUXR"/>
    <property type="match status" value="1"/>
</dbReference>
<proteinExistence type="predicted"/>
<keyword evidence="3" id="KW-1185">Reference proteome</keyword>
<dbReference type="EMBL" id="AGSN01000166">
    <property type="protein sequence ID" value="EHH09381.1"/>
    <property type="molecule type" value="Genomic_DNA"/>
</dbReference>
<dbReference type="GO" id="GO:0006355">
    <property type="term" value="P:regulation of DNA-templated transcription"/>
    <property type="evidence" value="ECO:0007669"/>
    <property type="project" value="InterPro"/>
</dbReference>